<comment type="caution">
    <text evidence="1">The sequence shown here is derived from an EMBL/GenBank/DDBJ whole genome shotgun (WGS) entry which is preliminary data.</text>
</comment>
<name>A0A918CGD6_9DEIO</name>
<reference evidence="1" key="2">
    <citation type="submission" date="2020-09" db="EMBL/GenBank/DDBJ databases">
        <authorList>
            <person name="Sun Q."/>
            <person name="Ohkuma M."/>
        </authorList>
    </citation>
    <scope>NUCLEOTIDE SEQUENCE</scope>
    <source>
        <strain evidence="1">JCM 31311</strain>
    </source>
</reference>
<protein>
    <submittedName>
        <fullName evidence="1">Uncharacterized protein</fullName>
    </submittedName>
</protein>
<dbReference type="AlphaFoldDB" id="A0A918CGD6"/>
<evidence type="ECO:0000313" key="2">
    <source>
        <dbReference type="Proteomes" id="UP000603865"/>
    </source>
</evidence>
<dbReference type="Proteomes" id="UP000603865">
    <property type="component" value="Unassembled WGS sequence"/>
</dbReference>
<reference evidence="1" key="1">
    <citation type="journal article" date="2014" name="Int. J. Syst. Evol. Microbiol.">
        <title>Complete genome sequence of Corynebacterium casei LMG S-19264T (=DSM 44701T), isolated from a smear-ripened cheese.</title>
        <authorList>
            <consortium name="US DOE Joint Genome Institute (JGI-PGF)"/>
            <person name="Walter F."/>
            <person name="Albersmeier A."/>
            <person name="Kalinowski J."/>
            <person name="Ruckert C."/>
        </authorList>
    </citation>
    <scope>NUCLEOTIDE SEQUENCE</scope>
    <source>
        <strain evidence="1">JCM 31311</strain>
    </source>
</reference>
<dbReference type="RefSeq" id="WP_189092107.1">
    <property type="nucleotide sequence ID" value="NZ_BMQL01000029.1"/>
</dbReference>
<proteinExistence type="predicted"/>
<dbReference type="EMBL" id="BMQL01000029">
    <property type="protein sequence ID" value="GGR22569.1"/>
    <property type="molecule type" value="Genomic_DNA"/>
</dbReference>
<sequence>MLENAPRTTFLAHVYLRLADSDPQIVNMMDDLVMLLAIQMNMKESAVFSGVPERYIYEDIEEVYKGIDILVFELLCFMSLPIEEFALSVIEVAMLKGAAMHVRSGFRQGNFFQNIANKFASYTKKHGMRIPENYGDVFLPRQNWNPIEGETRKAYLYRVNKIANKQYDSETLKIQGNIDARAADWLWEQFCGNGYMSISEKYQVSEETVKNAVQTLRTQLDIKRPKGRPKMVKKTS</sequence>
<organism evidence="1 2">
    <name type="scientific">Deinococcus ruber</name>
    <dbReference type="NCBI Taxonomy" id="1848197"/>
    <lineage>
        <taxon>Bacteria</taxon>
        <taxon>Thermotogati</taxon>
        <taxon>Deinococcota</taxon>
        <taxon>Deinococci</taxon>
        <taxon>Deinococcales</taxon>
        <taxon>Deinococcaceae</taxon>
        <taxon>Deinococcus</taxon>
    </lineage>
</organism>
<accession>A0A918CGD6</accession>
<gene>
    <name evidence="1" type="ORF">GCM10008957_38250</name>
</gene>
<keyword evidence="2" id="KW-1185">Reference proteome</keyword>
<evidence type="ECO:0000313" key="1">
    <source>
        <dbReference type="EMBL" id="GGR22569.1"/>
    </source>
</evidence>